<accession>A0ABQ9GRA4</accession>
<protein>
    <submittedName>
        <fullName evidence="2">Uncharacterized protein</fullName>
    </submittedName>
</protein>
<organism evidence="2 3">
    <name type="scientific">Dryococelus australis</name>
    <dbReference type="NCBI Taxonomy" id="614101"/>
    <lineage>
        <taxon>Eukaryota</taxon>
        <taxon>Metazoa</taxon>
        <taxon>Ecdysozoa</taxon>
        <taxon>Arthropoda</taxon>
        <taxon>Hexapoda</taxon>
        <taxon>Insecta</taxon>
        <taxon>Pterygota</taxon>
        <taxon>Neoptera</taxon>
        <taxon>Polyneoptera</taxon>
        <taxon>Phasmatodea</taxon>
        <taxon>Verophasmatodea</taxon>
        <taxon>Anareolatae</taxon>
        <taxon>Phasmatidae</taxon>
        <taxon>Eurycanthinae</taxon>
        <taxon>Dryococelus</taxon>
    </lineage>
</organism>
<proteinExistence type="predicted"/>
<feature type="compositionally biased region" description="Basic and acidic residues" evidence="1">
    <location>
        <begin position="58"/>
        <end position="70"/>
    </location>
</feature>
<feature type="region of interest" description="Disordered" evidence="1">
    <location>
        <begin position="52"/>
        <end position="102"/>
    </location>
</feature>
<feature type="compositionally biased region" description="Polar residues" evidence="1">
    <location>
        <begin position="71"/>
        <end position="87"/>
    </location>
</feature>
<evidence type="ECO:0000256" key="1">
    <source>
        <dbReference type="SAM" id="MobiDB-lite"/>
    </source>
</evidence>
<evidence type="ECO:0000313" key="3">
    <source>
        <dbReference type="Proteomes" id="UP001159363"/>
    </source>
</evidence>
<dbReference type="EMBL" id="JARBHB010000010">
    <property type="protein sequence ID" value="KAJ8874585.1"/>
    <property type="molecule type" value="Genomic_DNA"/>
</dbReference>
<evidence type="ECO:0000313" key="2">
    <source>
        <dbReference type="EMBL" id="KAJ8874585.1"/>
    </source>
</evidence>
<name>A0ABQ9GRA4_9NEOP</name>
<comment type="caution">
    <text evidence="2">The sequence shown here is derived from an EMBL/GenBank/DDBJ whole genome shotgun (WGS) entry which is preliminary data.</text>
</comment>
<dbReference type="Proteomes" id="UP001159363">
    <property type="component" value="Chromosome 9"/>
</dbReference>
<gene>
    <name evidence="2" type="ORF">PR048_025451</name>
</gene>
<sequence length="756" mass="80766">MQGGGRGLSPCDAVRDEIPRSLLCRPPYLVVLHQSSDTSQDLIRVKRGECGASPECESGGKGEIPEETRRSAASSGTILTCENSGDSTAGIEPGPPEASVLTTTPLRPHLKLKKSMVNVRTDSRLREDLSTIPCPANFISVFHGFSRPLQGNAGNVTYYRLWPTHSKFMPVTRSRVISVGKPQQVVCHHGEGPSVGRASGQIHASRGRGKAVISSHPLPATTETPPLLFTRRGVDELAGPSRGGGGAEARLRRGFLLPPRRRARPSEVAGGIIHDRSRGAAELRGARGGFRPGMSWRVIPKGAALSPPLPPPHHRRCSHLVNVCIQQGEDGVLWRRSTPTSRLDVLTLPPTTAARVKRGMERRGNAIAREETADPRENSPNSGIVRHDSHMRMSWCDPAGNRTLFALRGGKCSNRRPTATLTMELSLASSRTGKSACGRCRNTNVSHSMFRTSASVLIHLPFNGMFEHPTSARDGVRSGTFPCLPMFEILPKQSLCDDNGIVISLDTLPLRTLGVLAVATPCLLTMASHAGQGLAIEREAGEPAFGDEDCGPCRASHLHVYLRTSGARRAVYKGLGSRKRYSLCGYPIARGFCNNGTATLPCGHPGLPLMSCEPLSPGVPTSAAGVSGIELLATLGRGQSTNHSGNLAFHLANRGSDGAVARALASHHGDPGTIPGGSTSRSSHVEIVLNNAACQQFFSGYSRFPSPCIPAPLYHRVPVGKPVTRSDLPRPGFTLQSSLFYLANLQHAHGSTQIGR</sequence>
<keyword evidence="3" id="KW-1185">Reference proteome</keyword>
<reference evidence="2 3" key="1">
    <citation type="submission" date="2023-02" db="EMBL/GenBank/DDBJ databases">
        <title>LHISI_Scaffold_Assembly.</title>
        <authorList>
            <person name="Stuart O.P."/>
            <person name="Cleave R."/>
            <person name="Magrath M.J.L."/>
            <person name="Mikheyev A.S."/>
        </authorList>
    </citation>
    <scope>NUCLEOTIDE SEQUENCE [LARGE SCALE GENOMIC DNA]</scope>
    <source>
        <strain evidence="2">Daus_M_001</strain>
        <tissue evidence="2">Leg muscle</tissue>
    </source>
</reference>